<accession>E7G5A9</accession>
<dbReference type="GO" id="GO:0009055">
    <property type="term" value="F:electron transfer activity"/>
    <property type="evidence" value="ECO:0007669"/>
    <property type="project" value="TreeGrafter"/>
</dbReference>
<dbReference type="PANTHER" id="PTHR47307:SF1">
    <property type="entry name" value="GLUTATHIONE-REGULATED POTASSIUM-EFFLUX SYSTEM ANCILLARY PROTEIN KEFG"/>
    <property type="match status" value="1"/>
</dbReference>
<dbReference type="InterPro" id="IPR046980">
    <property type="entry name" value="KefG/KefF"/>
</dbReference>
<proteinExistence type="predicted"/>
<gene>
    <name evidence="3" type="ORF">HSUHS5_1193</name>
</gene>
<feature type="domain" description="Flavodoxin-like fold" evidence="2">
    <location>
        <begin position="3"/>
        <end position="156"/>
    </location>
</feature>
<dbReference type="Proteomes" id="UP000054093">
    <property type="component" value="Unassembled WGS sequence"/>
</dbReference>
<keyword evidence="1" id="KW-0560">Oxidoreductase</keyword>
<protein>
    <submittedName>
        <fullName evidence="3">NAD(P)H dehydrogenase</fullName>
    </submittedName>
</protein>
<dbReference type="SUPFAM" id="SSF52218">
    <property type="entry name" value="Flavoproteins"/>
    <property type="match status" value="1"/>
</dbReference>
<dbReference type="InterPro" id="IPR029039">
    <property type="entry name" value="Flavoprotein-like_sf"/>
</dbReference>
<dbReference type="Pfam" id="PF02525">
    <property type="entry name" value="Flavodoxin_2"/>
    <property type="match status" value="1"/>
</dbReference>
<dbReference type="InterPro" id="IPR003680">
    <property type="entry name" value="Flavodoxin_fold"/>
</dbReference>
<evidence type="ECO:0000313" key="3">
    <source>
        <dbReference type="EMBL" id="EFX41439.1"/>
    </source>
</evidence>
<dbReference type="PANTHER" id="PTHR47307">
    <property type="entry name" value="GLUTATHIONE-REGULATED POTASSIUM-EFFLUX SYSTEM ANCILLARY PROTEIN KEFG"/>
    <property type="match status" value="1"/>
</dbReference>
<dbReference type="AlphaFoldDB" id="E7G5A9"/>
<evidence type="ECO:0000259" key="2">
    <source>
        <dbReference type="Pfam" id="PF02525"/>
    </source>
</evidence>
<organism evidence="3 4">
    <name type="scientific">Helicobacter suis HS5</name>
    <dbReference type="NCBI Taxonomy" id="710394"/>
    <lineage>
        <taxon>Bacteria</taxon>
        <taxon>Pseudomonadati</taxon>
        <taxon>Campylobacterota</taxon>
        <taxon>Epsilonproteobacteria</taxon>
        <taxon>Campylobacterales</taxon>
        <taxon>Helicobacteraceae</taxon>
        <taxon>Helicobacter</taxon>
    </lineage>
</organism>
<dbReference type="RefSeq" id="WP_006565366.1">
    <property type="nucleotide sequence ID" value="NZ_ADHO01000262.1"/>
</dbReference>
<reference evidence="3 4" key="1">
    <citation type="journal article" date="2011" name="Vet. Res.">
        <title>Genome sequence of Helicobacter suis supports its role in gastric pathology.</title>
        <authorList>
            <person name="Vermoote M."/>
            <person name="Vandekerckhove T.T."/>
            <person name="Flahou B."/>
            <person name="Pasmans F."/>
            <person name="Smet A."/>
            <person name="De Groote D."/>
            <person name="Van Criekinge W."/>
            <person name="Ducatelle R."/>
            <person name="Haesebrouck F."/>
        </authorList>
    </citation>
    <scope>NUCLEOTIDE SEQUENCE [LARGE SCALE GENOMIC DNA]</scope>
    <source>
        <strain evidence="3 4">HS5</strain>
    </source>
</reference>
<dbReference type="Gene3D" id="3.40.50.360">
    <property type="match status" value="1"/>
</dbReference>
<sequence length="208" mass="23724">MQKILVISGHPNLKTSKVTKIILEKMAKALPNTDFLYLDTTYPDYQIDVAREYARLVRYDVIILQFPITWHSAPSLLKRYIDDLLFYNFATDSKGGKLKGKKLMLSVTAARHQDIYQESGYAKCTLDQCLYCFDIIARDARMEKLPNVYIYGMGYSVHSEVTKLETLTDLHVKKVQEILETGKTTGGGGVKPPITILLELCYQLHSKH</sequence>
<dbReference type="EMBL" id="ADHO01000262">
    <property type="protein sequence ID" value="EFX41439.1"/>
    <property type="molecule type" value="Genomic_DNA"/>
</dbReference>
<dbReference type="GO" id="GO:0010181">
    <property type="term" value="F:FMN binding"/>
    <property type="evidence" value="ECO:0007669"/>
    <property type="project" value="TreeGrafter"/>
</dbReference>
<name>E7G5A9_9HELI</name>
<evidence type="ECO:0000256" key="1">
    <source>
        <dbReference type="ARBA" id="ARBA00023002"/>
    </source>
</evidence>
<dbReference type="GO" id="GO:0003955">
    <property type="term" value="F:NAD(P)H dehydrogenase (quinone) activity"/>
    <property type="evidence" value="ECO:0007669"/>
    <property type="project" value="TreeGrafter"/>
</dbReference>
<evidence type="ECO:0000313" key="4">
    <source>
        <dbReference type="Proteomes" id="UP000054093"/>
    </source>
</evidence>
<comment type="caution">
    <text evidence="3">The sequence shown here is derived from an EMBL/GenBank/DDBJ whole genome shotgun (WGS) entry which is preliminary data.</text>
</comment>